<feature type="domain" description="Fibronectin type-III" evidence="1">
    <location>
        <begin position="1"/>
        <end position="48"/>
    </location>
</feature>
<sequence length="76" mass="8405">MEYLPEVQQEFFLTNLLKASDYSVVVKAYNSAGSGPPSHELYVRTLDGDLPPSALPVRAGHVAHLCQPALEHEEDR</sequence>
<evidence type="ECO:0000313" key="3">
    <source>
        <dbReference type="Proteomes" id="UP001054945"/>
    </source>
</evidence>
<gene>
    <name evidence="2" type="primary">X975_23121</name>
    <name evidence="2" type="ORF">CEXT_337681</name>
</gene>
<comment type="caution">
    <text evidence="2">The sequence shown here is derived from an EMBL/GenBank/DDBJ whole genome shotgun (WGS) entry which is preliminary data.</text>
</comment>
<dbReference type="InterPro" id="IPR003961">
    <property type="entry name" value="FN3_dom"/>
</dbReference>
<evidence type="ECO:0000259" key="1">
    <source>
        <dbReference type="PROSITE" id="PS50853"/>
    </source>
</evidence>
<dbReference type="Gene3D" id="2.60.40.10">
    <property type="entry name" value="Immunoglobulins"/>
    <property type="match status" value="1"/>
</dbReference>
<dbReference type="InterPro" id="IPR036116">
    <property type="entry name" value="FN3_sf"/>
</dbReference>
<reference evidence="2 3" key="1">
    <citation type="submission" date="2021-06" db="EMBL/GenBank/DDBJ databases">
        <title>Caerostris extrusa draft genome.</title>
        <authorList>
            <person name="Kono N."/>
            <person name="Arakawa K."/>
        </authorList>
    </citation>
    <scope>NUCLEOTIDE SEQUENCE [LARGE SCALE GENOMIC DNA]</scope>
</reference>
<evidence type="ECO:0000313" key="2">
    <source>
        <dbReference type="EMBL" id="GIY09031.1"/>
    </source>
</evidence>
<proteinExistence type="predicted"/>
<dbReference type="AlphaFoldDB" id="A0AAV4QJB0"/>
<name>A0AAV4QJB0_CAEEX</name>
<dbReference type="Proteomes" id="UP001054945">
    <property type="component" value="Unassembled WGS sequence"/>
</dbReference>
<dbReference type="CDD" id="cd00063">
    <property type="entry name" value="FN3"/>
    <property type="match status" value="1"/>
</dbReference>
<dbReference type="SUPFAM" id="SSF49265">
    <property type="entry name" value="Fibronectin type III"/>
    <property type="match status" value="1"/>
</dbReference>
<dbReference type="PROSITE" id="PS50853">
    <property type="entry name" value="FN3"/>
    <property type="match status" value="1"/>
</dbReference>
<keyword evidence="3" id="KW-1185">Reference proteome</keyword>
<organism evidence="2 3">
    <name type="scientific">Caerostris extrusa</name>
    <name type="common">Bark spider</name>
    <name type="synonym">Caerostris bankana</name>
    <dbReference type="NCBI Taxonomy" id="172846"/>
    <lineage>
        <taxon>Eukaryota</taxon>
        <taxon>Metazoa</taxon>
        <taxon>Ecdysozoa</taxon>
        <taxon>Arthropoda</taxon>
        <taxon>Chelicerata</taxon>
        <taxon>Arachnida</taxon>
        <taxon>Araneae</taxon>
        <taxon>Araneomorphae</taxon>
        <taxon>Entelegynae</taxon>
        <taxon>Araneoidea</taxon>
        <taxon>Araneidae</taxon>
        <taxon>Caerostris</taxon>
    </lineage>
</organism>
<accession>A0AAV4QJB0</accession>
<dbReference type="EMBL" id="BPLR01006326">
    <property type="protein sequence ID" value="GIY09031.1"/>
    <property type="molecule type" value="Genomic_DNA"/>
</dbReference>
<protein>
    <submittedName>
        <fullName evidence="2">Down syndrome cell adhesion molecule-like protein 1</fullName>
    </submittedName>
</protein>
<dbReference type="InterPro" id="IPR013783">
    <property type="entry name" value="Ig-like_fold"/>
</dbReference>